<dbReference type="SUPFAM" id="SSF101327">
    <property type="entry name" value="YgfB-like"/>
    <property type="match status" value="1"/>
</dbReference>
<comment type="caution">
    <text evidence="2">The sequence shown here is derived from an EMBL/GenBank/DDBJ whole genome shotgun (WGS) entry which is preliminary data.</text>
</comment>
<evidence type="ECO:0000313" key="2">
    <source>
        <dbReference type="EMBL" id="KJY95509.1"/>
    </source>
</evidence>
<dbReference type="NCBIfam" id="TIGR02292">
    <property type="entry name" value="ygfB_yecA"/>
    <property type="match status" value="1"/>
</dbReference>
<sequence>MSDQRTYQQAQQLLESNDIFVMPAEVHGIITGLLACGVDIEEKDYQGLLCDVLNDGISFEKNLKHWLSELYTQVVESFTNEQLQFEMLLPDEEDSLIDQANALVAWVNGFLLGFGLKQQDYGKISGDVKEVIQDFTEISRLDTHFDETEEDKQALHEVLEYVRVSAMLCFSELGKHENTAQTSKTLH</sequence>
<proteinExistence type="inferred from homology"/>
<evidence type="ECO:0000313" key="5">
    <source>
        <dbReference type="Proteomes" id="UP000305874"/>
    </source>
</evidence>
<dbReference type="eggNOG" id="COG3079">
    <property type="taxonomic scope" value="Bacteria"/>
</dbReference>
<dbReference type="STRING" id="151081.TW72_17965"/>
<dbReference type="GeneID" id="58230385"/>
<reference evidence="5" key="3">
    <citation type="submission" date="2019-06" db="EMBL/GenBank/DDBJ databases">
        <title>Co-occurence of chitin degradation, pigmentation and bioactivity in marine Pseudoalteromonas.</title>
        <authorList>
            <person name="Sonnenschein E.C."/>
            <person name="Bech P.K."/>
        </authorList>
    </citation>
    <scope>NUCLEOTIDE SEQUENCE [LARGE SCALE GENOMIC DNA]</scope>
    <source>
        <strain evidence="5">S2897</strain>
    </source>
</reference>
<dbReference type="InterPro" id="IPR036255">
    <property type="entry name" value="YgfB-like_sf"/>
</dbReference>
<dbReference type="PANTHER" id="PTHR37528">
    <property type="entry name" value="UPF0149 PROTEIN YGFB"/>
    <property type="match status" value="1"/>
</dbReference>
<evidence type="ECO:0000256" key="1">
    <source>
        <dbReference type="ARBA" id="ARBA00038308"/>
    </source>
</evidence>
<dbReference type="PANTHER" id="PTHR37528:SF1">
    <property type="entry name" value="UPF0149 PROTEIN YGFB"/>
    <property type="match status" value="1"/>
</dbReference>
<gene>
    <name evidence="3" type="ORF">CWC05_06620</name>
    <name evidence="2" type="ORF">TW72_17965</name>
</gene>
<dbReference type="EMBL" id="PNCG01000005">
    <property type="protein sequence ID" value="TMP87524.1"/>
    <property type="molecule type" value="Genomic_DNA"/>
</dbReference>
<dbReference type="EMBL" id="JXXZ01000021">
    <property type="protein sequence ID" value="KJY95509.1"/>
    <property type="molecule type" value="Genomic_DNA"/>
</dbReference>
<dbReference type="GO" id="GO:0005829">
    <property type="term" value="C:cytosol"/>
    <property type="evidence" value="ECO:0007669"/>
    <property type="project" value="TreeGrafter"/>
</dbReference>
<reference evidence="3" key="4">
    <citation type="submission" date="2019-09" db="EMBL/GenBank/DDBJ databases">
        <title>Co-occurence of chitin degradation, pigmentation and bioactivity in marine Pseudoalteromonas.</title>
        <authorList>
            <person name="Sonnenschein E.C."/>
            <person name="Bech P.K."/>
        </authorList>
    </citation>
    <scope>NUCLEOTIDE SEQUENCE</scope>
    <source>
        <strain evidence="3">S2897</strain>
    </source>
</reference>
<accession>A0A0F4PGA2</accession>
<dbReference type="OrthoDB" id="9783391at2"/>
<dbReference type="Proteomes" id="UP000305874">
    <property type="component" value="Unassembled WGS sequence"/>
</dbReference>
<dbReference type="AlphaFoldDB" id="A0A0F4PGA2"/>
<name>A0A0F4PGA2_9GAMM</name>
<reference evidence="3 5" key="2">
    <citation type="submission" date="2017-12" db="EMBL/GenBank/DDBJ databases">
        <authorList>
            <person name="Paulsen S."/>
            <person name="Gram L.K."/>
        </authorList>
    </citation>
    <scope>NUCLEOTIDE SEQUENCE [LARGE SCALE GENOMIC DNA]</scope>
    <source>
        <strain evidence="3 5">S2897</strain>
    </source>
</reference>
<evidence type="ECO:0000313" key="3">
    <source>
        <dbReference type="EMBL" id="TMP87524.1"/>
    </source>
</evidence>
<dbReference type="Proteomes" id="UP000033664">
    <property type="component" value="Unassembled WGS sequence"/>
</dbReference>
<keyword evidence="4" id="KW-1185">Reference proteome</keyword>
<protein>
    <submittedName>
        <fullName evidence="2">Exported protein</fullName>
    </submittedName>
    <submittedName>
        <fullName evidence="3">YecA family protein</fullName>
    </submittedName>
</protein>
<dbReference type="InterPro" id="IPR011978">
    <property type="entry name" value="YgfB-like"/>
</dbReference>
<comment type="similarity">
    <text evidence="1">Belongs to the UPF0149 family.</text>
</comment>
<reference evidence="2 4" key="1">
    <citation type="journal article" date="2015" name="BMC Genomics">
        <title>Genome mining reveals unlocked bioactive potential of marine Gram-negative bacteria.</title>
        <authorList>
            <person name="Machado H."/>
            <person name="Sonnenschein E.C."/>
            <person name="Melchiorsen J."/>
            <person name="Gram L."/>
        </authorList>
    </citation>
    <scope>NUCLEOTIDE SEQUENCE [LARGE SCALE GENOMIC DNA]</scope>
    <source>
        <strain evidence="2 4">S3137</strain>
    </source>
</reference>
<dbReference type="Gene3D" id="1.20.120.740">
    <property type="entry name" value="YgfB uncharacterised protein family UPF0149, PF03695"/>
    <property type="match status" value="1"/>
</dbReference>
<dbReference type="Pfam" id="PF03695">
    <property type="entry name" value="UPF0149"/>
    <property type="match status" value="1"/>
</dbReference>
<evidence type="ECO:0000313" key="4">
    <source>
        <dbReference type="Proteomes" id="UP000033664"/>
    </source>
</evidence>
<organism evidence="2 4">
    <name type="scientific">Pseudoalteromonas ruthenica</name>
    <dbReference type="NCBI Taxonomy" id="151081"/>
    <lineage>
        <taxon>Bacteria</taxon>
        <taxon>Pseudomonadati</taxon>
        <taxon>Pseudomonadota</taxon>
        <taxon>Gammaproteobacteria</taxon>
        <taxon>Alteromonadales</taxon>
        <taxon>Pseudoalteromonadaceae</taxon>
        <taxon>Pseudoalteromonas</taxon>
    </lineage>
</organism>
<dbReference type="RefSeq" id="WP_022946246.1">
    <property type="nucleotide sequence ID" value="NZ_CP023396.1"/>
</dbReference>
<dbReference type="NCBIfam" id="NF002477">
    <property type="entry name" value="PRK01736.1"/>
    <property type="match status" value="1"/>
</dbReference>
<dbReference type="PATRIC" id="fig|151081.8.peg.3748"/>